<proteinExistence type="predicted"/>
<dbReference type="GO" id="GO:0071035">
    <property type="term" value="P:nuclear polyadenylation-dependent rRNA catabolic process"/>
    <property type="evidence" value="ECO:0007669"/>
    <property type="project" value="TreeGrafter"/>
</dbReference>
<name>A0A8J2J1F7_9HEXA</name>
<organism evidence="2 3">
    <name type="scientific">Allacma fusca</name>
    <dbReference type="NCBI Taxonomy" id="39272"/>
    <lineage>
        <taxon>Eukaryota</taxon>
        <taxon>Metazoa</taxon>
        <taxon>Ecdysozoa</taxon>
        <taxon>Arthropoda</taxon>
        <taxon>Hexapoda</taxon>
        <taxon>Collembola</taxon>
        <taxon>Symphypleona</taxon>
        <taxon>Sminthuridae</taxon>
        <taxon>Allacma</taxon>
    </lineage>
</organism>
<dbReference type="GO" id="GO:0071036">
    <property type="term" value="P:nuclear polyadenylation-dependent snoRNA catabolic process"/>
    <property type="evidence" value="ECO:0007669"/>
    <property type="project" value="TreeGrafter"/>
</dbReference>
<dbReference type="PANTHER" id="PTHR12124">
    <property type="entry name" value="POLYMYOSITIS/SCLERODERMA AUTOANTIGEN-RELATED"/>
    <property type="match status" value="1"/>
</dbReference>
<dbReference type="InterPro" id="IPR045092">
    <property type="entry name" value="Rrp6-like"/>
</dbReference>
<dbReference type="EMBL" id="CAJVCH010000245">
    <property type="protein sequence ID" value="CAG7631273.1"/>
    <property type="molecule type" value="Genomic_DNA"/>
</dbReference>
<dbReference type="GO" id="GO:0000175">
    <property type="term" value="F:3'-5'-RNA exonuclease activity"/>
    <property type="evidence" value="ECO:0007669"/>
    <property type="project" value="InterPro"/>
</dbReference>
<dbReference type="GO" id="GO:0071044">
    <property type="term" value="P:histone mRNA catabolic process"/>
    <property type="evidence" value="ECO:0007669"/>
    <property type="project" value="TreeGrafter"/>
</dbReference>
<dbReference type="GO" id="GO:0071037">
    <property type="term" value="P:nuclear polyadenylation-dependent snRNA catabolic process"/>
    <property type="evidence" value="ECO:0007669"/>
    <property type="project" value="TreeGrafter"/>
</dbReference>
<comment type="caution">
    <text evidence="2">The sequence shown here is derived from an EMBL/GenBank/DDBJ whole genome shotgun (WGS) entry which is preliminary data.</text>
</comment>
<dbReference type="GO" id="GO:0071039">
    <property type="term" value="P:nuclear polyadenylation-dependent CUT catabolic process"/>
    <property type="evidence" value="ECO:0007669"/>
    <property type="project" value="TreeGrafter"/>
</dbReference>
<dbReference type="PANTHER" id="PTHR12124:SF47">
    <property type="entry name" value="EXOSOME COMPONENT 10"/>
    <property type="match status" value="1"/>
</dbReference>
<dbReference type="Pfam" id="PF00570">
    <property type="entry name" value="HRDC"/>
    <property type="match status" value="1"/>
</dbReference>
<sequence length="167" mass="19128">MEPVSCKKLIKALFKEECVKIEKTAQLADFRVRPIGKLGLYAAEDVHYLLDAFWKLYLKVPQKVQITKPSDVELFKTLHSWRDEIARVIDENPDVIMSAAEMEALAKFSKSKHLTKDTLADLLKDNHCPFTILQYRRIIAIVNNDEIALQSMSTIECRNCHGSDHQG</sequence>
<accession>A0A8J2J1F7</accession>
<feature type="domain" description="HRDC" evidence="1">
    <location>
        <begin position="73"/>
        <end position="107"/>
    </location>
</feature>
<dbReference type="GO" id="GO:0003727">
    <property type="term" value="F:single-stranded RNA binding"/>
    <property type="evidence" value="ECO:0007669"/>
    <property type="project" value="TreeGrafter"/>
</dbReference>
<keyword evidence="3" id="KW-1185">Reference proteome</keyword>
<protein>
    <recommendedName>
        <fullName evidence="1">HRDC domain-containing protein</fullName>
    </recommendedName>
</protein>
<dbReference type="InterPro" id="IPR002121">
    <property type="entry name" value="HRDC_dom"/>
</dbReference>
<gene>
    <name evidence="2" type="ORF">AFUS01_LOCUS114</name>
</gene>
<dbReference type="GO" id="GO:0000467">
    <property type="term" value="P:exonucleolytic trimming to generate mature 3'-end of 5.8S rRNA from tricistronic rRNA transcript (SSU-rRNA, 5.8S rRNA, LSU-rRNA)"/>
    <property type="evidence" value="ECO:0007669"/>
    <property type="project" value="InterPro"/>
</dbReference>
<reference evidence="2" key="1">
    <citation type="submission" date="2021-06" db="EMBL/GenBank/DDBJ databases">
        <authorList>
            <person name="Hodson N. C."/>
            <person name="Mongue J. A."/>
            <person name="Jaron S. K."/>
        </authorList>
    </citation>
    <scope>NUCLEOTIDE SEQUENCE</scope>
</reference>
<dbReference type="GO" id="GO:0071038">
    <property type="term" value="P:TRAMP-dependent tRNA surveillance pathway"/>
    <property type="evidence" value="ECO:0007669"/>
    <property type="project" value="TreeGrafter"/>
</dbReference>
<evidence type="ECO:0000313" key="3">
    <source>
        <dbReference type="Proteomes" id="UP000708208"/>
    </source>
</evidence>
<evidence type="ECO:0000259" key="1">
    <source>
        <dbReference type="Pfam" id="PF00570"/>
    </source>
</evidence>
<dbReference type="GO" id="GO:0005730">
    <property type="term" value="C:nucleolus"/>
    <property type="evidence" value="ECO:0007669"/>
    <property type="project" value="TreeGrafter"/>
</dbReference>
<dbReference type="AlphaFoldDB" id="A0A8J2J1F7"/>
<dbReference type="GO" id="GO:0071051">
    <property type="term" value="P:poly(A)-dependent snoRNA 3'-end processing"/>
    <property type="evidence" value="ECO:0007669"/>
    <property type="project" value="TreeGrafter"/>
</dbReference>
<dbReference type="GO" id="GO:0000176">
    <property type="term" value="C:nuclear exosome (RNase complex)"/>
    <property type="evidence" value="ECO:0007669"/>
    <property type="project" value="TreeGrafter"/>
</dbReference>
<evidence type="ECO:0000313" key="2">
    <source>
        <dbReference type="EMBL" id="CAG7631273.1"/>
    </source>
</evidence>
<dbReference type="Proteomes" id="UP000708208">
    <property type="component" value="Unassembled WGS sequence"/>
</dbReference>
<dbReference type="GO" id="GO:0071040">
    <property type="term" value="P:nuclear polyadenylation-dependent antisense transcript catabolic process"/>
    <property type="evidence" value="ECO:0007669"/>
    <property type="project" value="TreeGrafter"/>
</dbReference>